<dbReference type="PRINTS" id="PR00344">
    <property type="entry name" value="BCTRLSENSOR"/>
</dbReference>
<proteinExistence type="predicted"/>
<dbReference type="Pfam" id="PF00512">
    <property type="entry name" value="HisKA"/>
    <property type="match status" value="1"/>
</dbReference>
<dbReference type="CDD" id="cd00130">
    <property type="entry name" value="PAS"/>
    <property type="match status" value="1"/>
</dbReference>
<dbReference type="PROSITE" id="PS50109">
    <property type="entry name" value="HIS_KIN"/>
    <property type="match status" value="1"/>
</dbReference>
<dbReference type="InterPro" id="IPR013767">
    <property type="entry name" value="PAS_fold"/>
</dbReference>
<dbReference type="PROSITE" id="PS50112">
    <property type="entry name" value="PAS"/>
    <property type="match status" value="1"/>
</dbReference>
<evidence type="ECO:0000313" key="13">
    <source>
        <dbReference type="Proteomes" id="UP000095401"/>
    </source>
</evidence>
<dbReference type="SUPFAM" id="SSF55874">
    <property type="entry name" value="ATPase domain of HSP90 chaperone/DNA topoisomerase II/histidine kinase"/>
    <property type="match status" value="1"/>
</dbReference>
<keyword evidence="9" id="KW-0175">Coiled coil</keyword>
<evidence type="ECO:0000256" key="1">
    <source>
        <dbReference type="ARBA" id="ARBA00000085"/>
    </source>
</evidence>
<dbReference type="Pfam" id="PF00989">
    <property type="entry name" value="PAS"/>
    <property type="match status" value="1"/>
</dbReference>
<keyword evidence="7" id="KW-0067">ATP-binding</keyword>
<feature type="coiled-coil region" evidence="9">
    <location>
        <begin position="142"/>
        <end position="172"/>
    </location>
</feature>
<dbReference type="NCBIfam" id="TIGR00229">
    <property type="entry name" value="sensory_box"/>
    <property type="match status" value="1"/>
</dbReference>
<dbReference type="Gene3D" id="1.10.287.130">
    <property type="match status" value="1"/>
</dbReference>
<evidence type="ECO:0000256" key="5">
    <source>
        <dbReference type="ARBA" id="ARBA00022741"/>
    </source>
</evidence>
<dbReference type="PANTHER" id="PTHR43065:SF42">
    <property type="entry name" value="TWO-COMPONENT SENSOR PPRA"/>
    <property type="match status" value="1"/>
</dbReference>
<evidence type="ECO:0000256" key="3">
    <source>
        <dbReference type="ARBA" id="ARBA00022553"/>
    </source>
</evidence>
<keyword evidence="13" id="KW-1185">Reference proteome</keyword>
<dbReference type="RefSeq" id="WP_070079897.1">
    <property type="nucleotide sequence ID" value="NZ_CP017415.1"/>
</dbReference>
<reference evidence="13" key="1">
    <citation type="submission" date="2016-09" db="EMBL/GenBank/DDBJ databases">
        <title>Acidihalobacter prosperus F5.</title>
        <authorList>
            <person name="Khaleque H.N."/>
            <person name="Ramsay J.P."/>
            <person name="Kaksonen A.H."/>
            <person name="Boxall N.J."/>
            <person name="Watkin E.L.J."/>
        </authorList>
    </citation>
    <scope>NUCLEOTIDE SEQUENCE [LARGE SCALE GENOMIC DNA]</scope>
    <source>
        <strain evidence="13">F5</strain>
    </source>
</reference>
<comment type="catalytic activity">
    <reaction evidence="1">
        <text>ATP + protein L-histidine = ADP + protein N-phospho-L-histidine.</text>
        <dbReference type="EC" id="2.7.13.3"/>
    </reaction>
</comment>
<evidence type="ECO:0000256" key="9">
    <source>
        <dbReference type="SAM" id="Coils"/>
    </source>
</evidence>
<dbReference type="Gene3D" id="3.30.565.10">
    <property type="entry name" value="Histidine kinase-like ATPase, C-terminal domain"/>
    <property type="match status" value="1"/>
</dbReference>
<feature type="domain" description="PAS" evidence="11">
    <location>
        <begin position="31"/>
        <end position="101"/>
    </location>
</feature>
<dbReference type="InterPro" id="IPR000014">
    <property type="entry name" value="PAS"/>
</dbReference>
<dbReference type="InterPro" id="IPR005467">
    <property type="entry name" value="His_kinase_dom"/>
</dbReference>
<evidence type="ECO:0000256" key="7">
    <source>
        <dbReference type="ARBA" id="ARBA00022840"/>
    </source>
</evidence>
<dbReference type="InterPro" id="IPR035965">
    <property type="entry name" value="PAS-like_dom_sf"/>
</dbReference>
<keyword evidence="5" id="KW-0547">Nucleotide-binding</keyword>
<keyword evidence="6 12" id="KW-0418">Kinase</keyword>
<organism evidence="12 13">
    <name type="scientific">Acidihalobacter yilgarnensis</name>
    <dbReference type="NCBI Taxonomy" id="2819280"/>
    <lineage>
        <taxon>Bacteria</taxon>
        <taxon>Pseudomonadati</taxon>
        <taxon>Pseudomonadota</taxon>
        <taxon>Gammaproteobacteria</taxon>
        <taxon>Chromatiales</taxon>
        <taxon>Ectothiorhodospiraceae</taxon>
        <taxon>Acidihalobacter</taxon>
    </lineage>
</organism>
<keyword evidence="4" id="KW-0808">Transferase</keyword>
<dbReference type="SMART" id="SM00091">
    <property type="entry name" value="PAS"/>
    <property type="match status" value="1"/>
</dbReference>
<evidence type="ECO:0000256" key="8">
    <source>
        <dbReference type="ARBA" id="ARBA00023012"/>
    </source>
</evidence>
<evidence type="ECO:0000259" key="11">
    <source>
        <dbReference type="PROSITE" id="PS50112"/>
    </source>
</evidence>
<dbReference type="InterPro" id="IPR004358">
    <property type="entry name" value="Sig_transdc_His_kin-like_C"/>
</dbReference>
<dbReference type="Gene3D" id="3.30.450.20">
    <property type="entry name" value="PAS domain"/>
    <property type="match status" value="1"/>
</dbReference>
<dbReference type="SUPFAM" id="SSF47384">
    <property type="entry name" value="Homodimeric domain of signal transducing histidine kinase"/>
    <property type="match status" value="1"/>
</dbReference>
<dbReference type="GO" id="GO:0000155">
    <property type="term" value="F:phosphorelay sensor kinase activity"/>
    <property type="evidence" value="ECO:0007669"/>
    <property type="project" value="InterPro"/>
</dbReference>
<keyword evidence="8" id="KW-0902">Two-component regulatory system</keyword>
<dbReference type="CDD" id="cd00082">
    <property type="entry name" value="HisKA"/>
    <property type="match status" value="1"/>
</dbReference>
<dbReference type="KEGG" id="aprs:BI364_04810"/>
<dbReference type="Proteomes" id="UP000095401">
    <property type="component" value="Chromosome"/>
</dbReference>
<dbReference type="PANTHER" id="PTHR43065">
    <property type="entry name" value="SENSOR HISTIDINE KINASE"/>
    <property type="match status" value="1"/>
</dbReference>
<evidence type="ECO:0000256" key="4">
    <source>
        <dbReference type="ARBA" id="ARBA00022679"/>
    </source>
</evidence>
<sequence>MDVIHKMDETYENLVRYQIELEQKNTELEEVQTFIASVQSSMTDVMIVCDVEGRIQQVNKSLEALTGRAAADWVGQPLSELFAPSSKALAESFKERLLKQPVHDCEVSMIGTEETVPLSLNCSTRFDPRRRPVGAVLIGRPVGELRRAYEALNKAHDQLKEAQKNLVQAEKMASLGRLVAGVAHELNNPISFVYGNVHVLQRYVHKLDEYLAAIHAGDLDEALEAQRKRLRIDKILADLAPLMEGTLEGAERVRDLVEDLRRFSGGQKSRSASFDLSHVVKTAAHWVLKGARREIDVRIDLPEPFLAVGHAGQLHQVVMNLVQNAVDAVAEHPAPQLRVRGGVAADMLWLEIHDNGPGVAPADLEHIFEPFFTRKPVGQGTGLGLSISYGIVTEHGGTLRAGASDLGGAIFRIELPREAADGGEAEAP</sequence>
<evidence type="ECO:0000259" key="10">
    <source>
        <dbReference type="PROSITE" id="PS50109"/>
    </source>
</evidence>
<dbReference type="GO" id="GO:0005524">
    <property type="term" value="F:ATP binding"/>
    <property type="evidence" value="ECO:0007669"/>
    <property type="project" value="UniProtKB-KW"/>
</dbReference>
<feature type="domain" description="Histidine kinase" evidence="10">
    <location>
        <begin position="181"/>
        <end position="419"/>
    </location>
</feature>
<dbReference type="AlphaFoldDB" id="A0A1D8ISU3"/>
<dbReference type="InterPro" id="IPR036890">
    <property type="entry name" value="HATPase_C_sf"/>
</dbReference>
<dbReference type="InterPro" id="IPR036097">
    <property type="entry name" value="HisK_dim/P_sf"/>
</dbReference>
<keyword evidence="3" id="KW-0597">Phosphoprotein</keyword>
<dbReference type="Pfam" id="PF02518">
    <property type="entry name" value="HATPase_c"/>
    <property type="match status" value="1"/>
</dbReference>
<dbReference type="EC" id="2.7.13.3" evidence="2"/>
<accession>A0A1D8ISU3</accession>
<dbReference type="SMART" id="SM00388">
    <property type="entry name" value="HisKA"/>
    <property type="match status" value="1"/>
</dbReference>
<dbReference type="EMBL" id="CP017415">
    <property type="protein sequence ID" value="AOU99549.1"/>
    <property type="molecule type" value="Genomic_DNA"/>
</dbReference>
<evidence type="ECO:0000313" key="12">
    <source>
        <dbReference type="EMBL" id="AOU99549.1"/>
    </source>
</evidence>
<dbReference type="SMART" id="SM00387">
    <property type="entry name" value="HATPase_c"/>
    <property type="match status" value="1"/>
</dbReference>
<dbReference type="SUPFAM" id="SSF55785">
    <property type="entry name" value="PYP-like sensor domain (PAS domain)"/>
    <property type="match status" value="1"/>
</dbReference>
<evidence type="ECO:0000256" key="2">
    <source>
        <dbReference type="ARBA" id="ARBA00012438"/>
    </source>
</evidence>
<protein>
    <recommendedName>
        <fullName evidence="2">histidine kinase</fullName>
        <ecNumber evidence="2">2.7.13.3</ecNumber>
    </recommendedName>
</protein>
<name>A0A1D8ISU3_9GAMM</name>
<evidence type="ECO:0000256" key="6">
    <source>
        <dbReference type="ARBA" id="ARBA00022777"/>
    </source>
</evidence>
<dbReference type="InterPro" id="IPR003594">
    <property type="entry name" value="HATPase_dom"/>
</dbReference>
<dbReference type="InterPro" id="IPR003661">
    <property type="entry name" value="HisK_dim/P_dom"/>
</dbReference>
<dbReference type="GO" id="GO:0006355">
    <property type="term" value="P:regulation of DNA-templated transcription"/>
    <property type="evidence" value="ECO:0007669"/>
    <property type="project" value="InterPro"/>
</dbReference>
<gene>
    <name evidence="12" type="ORF">BI364_04810</name>
</gene>